<gene>
    <name evidence="3" type="ORF">BWP39_24630</name>
</gene>
<dbReference type="InterPro" id="IPR036770">
    <property type="entry name" value="Ankyrin_rpt-contain_sf"/>
</dbReference>
<dbReference type="AlphaFoldDB" id="A0A2A4ENZ9"/>
<protein>
    <recommendedName>
        <fullName evidence="5">Ankyrin repeat protein</fullName>
    </recommendedName>
</protein>
<keyword evidence="1" id="KW-0677">Repeat</keyword>
<dbReference type="Gene3D" id="1.25.40.20">
    <property type="entry name" value="Ankyrin repeat-containing domain"/>
    <property type="match status" value="3"/>
</dbReference>
<accession>A0A2A4ENZ9</accession>
<dbReference type="PANTHER" id="PTHR24189:SF50">
    <property type="entry name" value="ANKYRIN REPEAT AND SOCS BOX PROTEIN 2"/>
    <property type="match status" value="1"/>
</dbReference>
<evidence type="ECO:0000256" key="2">
    <source>
        <dbReference type="ARBA" id="ARBA00023043"/>
    </source>
</evidence>
<dbReference type="RefSeq" id="WP_096724880.1">
    <property type="nucleotide sequence ID" value="NZ_MTZV01000006.1"/>
</dbReference>
<evidence type="ECO:0000313" key="3">
    <source>
        <dbReference type="EMBL" id="PCE22871.1"/>
    </source>
</evidence>
<dbReference type="Proteomes" id="UP000218022">
    <property type="component" value="Unassembled WGS sequence"/>
</dbReference>
<dbReference type="SUPFAM" id="SSF48403">
    <property type="entry name" value="Ankyrin repeat"/>
    <property type="match status" value="1"/>
</dbReference>
<name>A0A2A4ENZ9_9BURK</name>
<dbReference type="PANTHER" id="PTHR24189">
    <property type="entry name" value="MYOTROPHIN"/>
    <property type="match status" value="1"/>
</dbReference>
<comment type="caution">
    <text evidence="3">The sequence shown here is derived from an EMBL/GenBank/DDBJ whole genome shotgun (WGS) entry which is preliminary data.</text>
</comment>
<organism evidence="3 4">
    <name type="scientific">Paraburkholderia acidicola</name>
    <dbReference type="NCBI Taxonomy" id="1912599"/>
    <lineage>
        <taxon>Bacteria</taxon>
        <taxon>Pseudomonadati</taxon>
        <taxon>Pseudomonadota</taxon>
        <taxon>Betaproteobacteria</taxon>
        <taxon>Burkholderiales</taxon>
        <taxon>Burkholderiaceae</taxon>
        <taxon>Paraburkholderia</taxon>
    </lineage>
</organism>
<reference evidence="3 4" key="1">
    <citation type="submission" date="2017-01" db="EMBL/GenBank/DDBJ databases">
        <title>Whole-Genome Shotgun Sequencing of Two beta-Proteobacterial Species in Search of the Bulgecin Biosynthetic Cluster.</title>
        <authorList>
            <person name="Horsman M.E."/>
            <person name="Marous D.R."/>
            <person name="Li R."/>
            <person name="Oliver R.A."/>
            <person name="Byun B."/>
            <person name="Emrich S.J."/>
            <person name="Boggess B."/>
            <person name="Townsend C.A."/>
            <person name="Mobashery S."/>
        </authorList>
    </citation>
    <scope>NUCLEOTIDE SEQUENCE [LARGE SCALE GENOMIC DNA]</scope>
    <source>
        <strain evidence="3 4">ATCC 31363</strain>
    </source>
</reference>
<dbReference type="EMBL" id="MTZV01000006">
    <property type="protein sequence ID" value="PCE22871.1"/>
    <property type="molecule type" value="Genomic_DNA"/>
</dbReference>
<dbReference type="OrthoDB" id="127805at2"/>
<evidence type="ECO:0000256" key="1">
    <source>
        <dbReference type="ARBA" id="ARBA00022737"/>
    </source>
</evidence>
<dbReference type="InterPro" id="IPR050745">
    <property type="entry name" value="Multifunctional_regulatory"/>
</dbReference>
<proteinExistence type="predicted"/>
<sequence>MQLLPQHPNLEHLKKQAKELLRLYRAGDSDAIARFTRSLPSARNQRPEDASSAPLRLHDAQSCIAREYGFLSWAGLADHVEALRLRQDAPAVRLSRWLALVYGGDVTGSPGLARPPLAARILREHPDLAGGDPYVACAIGDEAQLHHATAADPEWVNRPGGPLKLPPLVAITHSHLAQLPEFHDRLYRSAQYLLQAGADPNQKIGNRYSPASLATPDENGPLSALYGAAGVNRDPALTALLLDAGADPNDGESLYHSLENPECTRLLLLNGAHVTGTNALRRSLDMAHAEALELLLAHGGDANEPASGPPTSDWGAPLLRAIALRRSPRHIEALLAAGADPSACTPNGISAYRLALQVGMPEVAGVLSRAGAAEPLSLDEQFVAACARADAAEARRIKALRPDLPGSLQEAQLRLLPDTIAWGSSEAAVRVMVELGWPIATPGGDWGASALNQAVFHGNADLAGFLLAHGASWQEKHGYGDNVIGTLSWASINEPDADGDLAACARALLAHGMPAAQRDPGNPELVLIAGRRARFSEEITNILLEAG</sequence>
<evidence type="ECO:0008006" key="5">
    <source>
        <dbReference type="Google" id="ProtNLM"/>
    </source>
</evidence>
<evidence type="ECO:0000313" key="4">
    <source>
        <dbReference type="Proteomes" id="UP000218022"/>
    </source>
</evidence>
<keyword evidence="2" id="KW-0040">ANK repeat</keyword>